<keyword evidence="1" id="KW-0812">Transmembrane</keyword>
<evidence type="ECO:0000313" key="2">
    <source>
        <dbReference type="EMBL" id="PWC00798.1"/>
    </source>
</evidence>
<dbReference type="EMBL" id="QEEZ01000031">
    <property type="protein sequence ID" value="PWC00798.1"/>
    <property type="molecule type" value="Genomic_DNA"/>
</dbReference>
<accession>A0A2U1T4I3</accession>
<feature type="transmembrane region" description="Helical" evidence="1">
    <location>
        <begin position="16"/>
        <end position="35"/>
    </location>
</feature>
<evidence type="ECO:0000313" key="3">
    <source>
        <dbReference type="Proteomes" id="UP000244989"/>
    </source>
</evidence>
<organism evidence="2 3">
    <name type="scientific">Corynebacterium yudongzhengii</name>
    <dbReference type="NCBI Taxonomy" id="2080740"/>
    <lineage>
        <taxon>Bacteria</taxon>
        <taxon>Bacillati</taxon>
        <taxon>Actinomycetota</taxon>
        <taxon>Actinomycetes</taxon>
        <taxon>Mycobacteriales</taxon>
        <taxon>Corynebacteriaceae</taxon>
        <taxon>Corynebacterium</taxon>
    </lineage>
</organism>
<evidence type="ECO:0000256" key="1">
    <source>
        <dbReference type="SAM" id="Phobius"/>
    </source>
</evidence>
<protein>
    <submittedName>
        <fullName evidence="2">Uncharacterized protein</fullName>
    </submittedName>
</protein>
<dbReference type="KEGG" id="cyz:C3B44_07190"/>
<feature type="transmembrane region" description="Helical" evidence="1">
    <location>
        <begin position="85"/>
        <end position="118"/>
    </location>
</feature>
<feature type="transmembrane region" description="Helical" evidence="1">
    <location>
        <begin position="47"/>
        <end position="65"/>
    </location>
</feature>
<dbReference type="Proteomes" id="UP000244989">
    <property type="component" value="Unassembled WGS sequence"/>
</dbReference>
<sequence>MEDDAEGARVMTKRELGLNVCWLLALSVPSAAGVWSCVANARTGFDYALGLLSAVILVGALVYFVPKYKVLKPKEFMDNSSLVLYASYVPAAIALPEIAAVISALLYPLIVYFFMALLGDLREWAAKGEK</sequence>
<comment type="caution">
    <text evidence="2">The sequence shown here is derived from an EMBL/GenBank/DDBJ whole genome shotgun (WGS) entry which is preliminary data.</text>
</comment>
<name>A0A2U1T4I3_9CORY</name>
<keyword evidence="3" id="KW-1185">Reference proteome</keyword>
<gene>
    <name evidence="2" type="ORF">DF222_10795</name>
</gene>
<keyword evidence="1" id="KW-0472">Membrane</keyword>
<proteinExistence type="predicted"/>
<reference evidence="3" key="1">
    <citation type="submission" date="2018-04" db="EMBL/GenBank/DDBJ databases">
        <authorList>
            <person name="Liu S."/>
            <person name="Wang Z."/>
            <person name="Li J."/>
        </authorList>
    </citation>
    <scope>NUCLEOTIDE SEQUENCE [LARGE SCALE GENOMIC DNA]</scope>
    <source>
        <strain evidence="3">2189</strain>
    </source>
</reference>
<dbReference type="AlphaFoldDB" id="A0A2U1T4I3"/>
<keyword evidence="1" id="KW-1133">Transmembrane helix</keyword>